<dbReference type="RefSeq" id="WP_144035884.1">
    <property type="nucleotide sequence ID" value="NZ_OCNH01000001.1"/>
</dbReference>
<organism evidence="2 3">
    <name type="scientific">Spirosoma fluviale</name>
    <dbReference type="NCBI Taxonomy" id="1597977"/>
    <lineage>
        <taxon>Bacteria</taxon>
        <taxon>Pseudomonadati</taxon>
        <taxon>Bacteroidota</taxon>
        <taxon>Cytophagia</taxon>
        <taxon>Cytophagales</taxon>
        <taxon>Cytophagaceae</taxon>
        <taxon>Spirosoma</taxon>
    </lineage>
</organism>
<proteinExistence type="predicted"/>
<evidence type="ECO:0000256" key="1">
    <source>
        <dbReference type="SAM" id="SignalP"/>
    </source>
</evidence>
<dbReference type="EMBL" id="OCNH01000001">
    <property type="protein sequence ID" value="SOD81040.1"/>
    <property type="molecule type" value="Genomic_DNA"/>
</dbReference>
<feature type="signal peptide" evidence="1">
    <location>
        <begin position="1"/>
        <end position="19"/>
    </location>
</feature>
<feature type="chain" id="PRO_5011995831" description="Glycosyl-hydrolase 97 N-terminal domain-containing protein" evidence="1">
    <location>
        <begin position="20"/>
        <end position="146"/>
    </location>
</feature>
<evidence type="ECO:0000313" key="3">
    <source>
        <dbReference type="Proteomes" id="UP000219452"/>
    </source>
</evidence>
<keyword evidence="1" id="KW-0732">Signal</keyword>
<dbReference type="Proteomes" id="UP000219452">
    <property type="component" value="Unassembled WGS sequence"/>
</dbReference>
<protein>
    <recommendedName>
        <fullName evidence="4">Glycosyl-hydrolase 97 N-terminal domain-containing protein</fullName>
    </recommendedName>
</protein>
<name>A0A286FCW4_9BACT</name>
<sequence length="146" mass="15884">MRQILFLFIGLNISLTGFAQINTKSDVTFKYIDGVLKFQLGTKTYVPVSPVKAVGAGLRLDPDGNLSADPLSSGVDAATLNAQLVEKKSWRAVATYQELKNLVPVANTLLEIFVRADEKRGGGPTTYNLMPNGDCYLTSFLVIKDN</sequence>
<reference evidence="3" key="1">
    <citation type="submission" date="2017-09" db="EMBL/GenBank/DDBJ databases">
        <authorList>
            <person name="Varghese N."/>
            <person name="Submissions S."/>
        </authorList>
    </citation>
    <scope>NUCLEOTIDE SEQUENCE [LARGE SCALE GENOMIC DNA]</scope>
    <source>
        <strain evidence="3">DSM 29961</strain>
    </source>
</reference>
<keyword evidence="3" id="KW-1185">Reference proteome</keyword>
<gene>
    <name evidence="2" type="ORF">SAMN06269250_1654</name>
</gene>
<evidence type="ECO:0000313" key="2">
    <source>
        <dbReference type="EMBL" id="SOD81040.1"/>
    </source>
</evidence>
<evidence type="ECO:0008006" key="4">
    <source>
        <dbReference type="Google" id="ProtNLM"/>
    </source>
</evidence>
<dbReference type="AlphaFoldDB" id="A0A286FCW4"/>
<accession>A0A286FCW4</accession>